<reference evidence="3 4" key="1">
    <citation type="submission" date="2019-12" db="EMBL/GenBank/DDBJ databases">
        <title>Novel species isolated from a subtropical stream in China.</title>
        <authorList>
            <person name="Lu H."/>
        </authorList>
    </citation>
    <scope>NUCLEOTIDE SEQUENCE [LARGE SCALE GENOMIC DNA]</scope>
    <source>
        <strain evidence="3 4">FT55W</strain>
    </source>
</reference>
<keyword evidence="2" id="KW-0812">Transmembrane</keyword>
<feature type="compositionally biased region" description="Basic and acidic residues" evidence="1">
    <location>
        <begin position="140"/>
        <end position="153"/>
    </location>
</feature>
<accession>A0A7X4GPL2</accession>
<evidence type="ECO:0000256" key="1">
    <source>
        <dbReference type="SAM" id="MobiDB-lite"/>
    </source>
</evidence>
<evidence type="ECO:0000313" key="4">
    <source>
        <dbReference type="Proteomes" id="UP000450012"/>
    </source>
</evidence>
<dbReference type="AlphaFoldDB" id="A0A7X4GPL2"/>
<feature type="compositionally biased region" description="Basic and acidic residues" evidence="1">
    <location>
        <begin position="160"/>
        <end position="171"/>
    </location>
</feature>
<organism evidence="3 4">
    <name type="scientific">Duganella rivi</name>
    <dbReference type="NCBI Taxonomy" id="2666083"/>
    <lineage>
        <taxon>Bacteria</taxon>
        <taxon>Pseudomonadati</taxon>
        <taxon>Pseudomonadota</taxon>
        <taxon>Betaproteobacteria</taxon>
        <taxon>Burkholderiales</taxon>
        <taxon>Oxalobacteraceae</taxon>
        <taxon>Telluria group</taxon>
        <taxon>Duganella</taxon>
    </lineage>
</organism>
<feature type="region of interest" description="Disordered" evidence="1">
    <location>
        <begin position="1"/>
        <end position="22"/>
    </location>
</feature>
<proteinExistence type="predicted"/>
<name>A0A7X4GPL2_9BURK</name>
<keyword evidence="2" id="KW-1133">Transmembrane helix</keyword>
<protein>
    <submittedName>
        <fullName evidence="3">Uncharacterized protein</fullName>
    </submittedName>
</protein>
<feature type="region of interest" description="Disordered" evidence="1">
    <location>
        <begin position="118"/>
        <end position="190"/>
    </location>
</feature>
<dbReference type="Proteomes" id="UP000450012">
    <property type="component" value="Unassembled WGS sequence"/>
</dbReference>
<keyword evidence="2" id="KW-0472">Membrane</keyword>
<feature type="transmembrane region" description="Helical" evidence="2">
    <location>
        <begin position="54"/>
        <end position="74"/>
    </location>
</feature>
<gene>
    <name evidence="3" type="ORF">GTP45_08685</name>
</gene>
<dbReference type="RefSeq" id="WP_161013490.1">
    <property type="nucleotide sequence ID" value="NZ_WWCK01000003.1"/>
</dbReference>
<evidence type="ECO:0000313" key="3">
    <source>
        <dbReference type="EMBL" id="MYM66904.1"/>
    </source>
</evidence>
<feature type="compositionally biased region" description="Basic and acidic residues" evidence="1">
    <location>
        <begin position="179"/>
        <end position="189"/>
    </location>
</feature>
<sequence>MQGEEKRPASSGRPSLLSTEPPAVADRASILDGLERRPATASAAGAVAAGRKKALLAGGAAVIALVAVGVAALLNFQPEPGLTLPAVPVATAPQPAPPAPAAAVAAVPAATIVEETAAVSPPADNTRSLKEMLNDTPTKQPKDELTAALEKPHAAPAKPKLAEHKKADKPVRKPVQVAKKAETKPKAQPDSDVALLAALMAHVQSGKPAKETATPASQLKQCSRMSEAGAAQCREHLCATTARKEPECKSQPVAVKTAAES</sequence>
<comment type="caution">
    <text evidence="3">The sequence shown here is derived from an EMBL/GenBank/DDBJ whole genome shotgun (WGS) entry which is preliminary data.</text>
</comment>
<dbReference type="EMBL" id="WWCK01000003">
    <property type="protein sequence ID" value="MYM66904.1"/>
    <property type="molecule type" value="Genomic_DNA"/>
</dbReference>
<evidence type="ECO:0000256" key="2">
    <source>
        <dbReference type="SAM" id="Phobius"/>
    </source>
</evidence>
<keyword evidence="4" id="KW-1185">Reference proteome</keyword>